<dbReference type="Proteomes" id="UP000005408">
    <property type="component" value="Unassembled WGS sequence"/>
</dbReference>
<evidence type="ECO:0000313" key="1">
    <source>
        <dbReference type="EnsemblMetazoa" id="G14435.1:cds"/>
    </source>
</evidence>
<accession>A0A8W8IIC4</accession>
<dbReference type="AlphaFoldDB" id="A0A8W8IIC4"/>
<name>A0A8W8IIC4_MAGGI</name>
<organism evidence="1 2">
    <name type="scientific">Magallana gigas</name>
    <name type="common">Pacific oyster</name>
    <name type="synonym">Crassostrea gigas</name>
    <dbReference type="NCBI Taxonomy" id="29159"/>
    <lineage>
        <taxon>Eukaryota</taxon>
        <taxon>Metazoa</taxon>
        <taxon>Spiralia</taxon>
        <taxon>Lophotrochozoa</taxon>
        <taxon>Mollusca</taxon>
        <taxon>Bivalvia</taxon>
        <taxon>Autobranchia</taxon>
        <taxon>Pteriomorphia</taxon>
        <taxon>Ostreida</taxon>
        <taxon>Ostreoidea</taxon>
        <taxon>Ostreidae</taxon>
        <taxon>Magallana</taxon>
    </lineage>
</organism>
<protein>
    <submittedName>
        <fullName evidence="1">Uncharacterized protein</fullName>
    </submittedName>
</protein>
<keyword evidence="2" id="KW-1185">Reference proteome</keyword>
<evidence type="ECO:0000313" key="2">
    <source>
        <dbReference type="Proteomes" id="UP000005408"/>
    </source>
</evidence>
<proteinExistence type="predicted"/>
<reference evidence="1" key="1">
    <citation type="submission" date="2022-08" db="UniProtKB">
        <authorList>
            <consortium name="EnsemblMetazoa"/>
        </authorList>
    </citation>
    <scope>IDENTIFICATION</scope>
    <source>
        <strain evidence="1">05x7-T-G4-1.051#20</strain>
    </source>
</reference>
<sequence length="130" mass="14879">MRGAWSLPILQNKMDASQIIVCSILCMSLMVALSESAPLEHSLTKRHAFEGITQEIVKSRRRRGINRNVRIRQMYICLALIRDISDHRNFNDSYLPSYCRPLYCAQLARSGVQSYPSFCTNNVSITVIQK</sequence>
<dbReference type="EnsemblMetazoa" id="G14435.1">
    <property type="protein sequence ID" value="G14435.1:cds"/>
    <property type="gene ID" value="G14435"/>
</dbReference>